<gene>
    <name evidence="2" type="ORF">Sp14A_19930</name>
</gene>
<dbReference type="Proteomes" id="UP000255411">
    <property type="component" value="Chromosome"/>
</dbReference>
<name>A0A345VMC6_9STRE</name>
<dbReference type="Gene3D" id="3.90.226.10">
    <property type="entry name" value="2-enoyl-CoA Hydratase, Chain A, domain 1"/>
    <property type="match status" value="1"/>
</dbReference>
<dbReference type="RefSeq" id="WP_115130843.1">
    <property type="nucleotide sequence ID" value="NZ_CP022601.1"/>
</dbReference>
<evidence type="ECO:0000259" key="1">
    <source>
        <dbReference type="Pfam" id="PF03572"/>
    </source>
</evidence>
<dbReference type="Pfam" id="PF03572">
    <property type="entry name" value="Peptidase_S41"/>
    <property type="match status" value="1"/>
</dbReference>
<sequence>MTKKEIFETIVDVVHHDSATKKDIVGADPDQYRARISENMSEDDFYYQVRSYLASFGVLSHLNFFPKKSAKVGFRLRSLEEALIVEVADESTGLIIGDEIIKIAGQTLNDFKKKHASIFVSKTPERQYMDWAYLITKVKTVRVLRDGKELDLLIGAAGKSQQKAFKACYLNPETYYIKMENFNDEASIASLYEKAFPELQKAKYAIIDVRVNHGGSDSLYFPLLDYLLPANQTYQNLTIEDDFGMEILYTPRTKNLRLAEFQDSLDDPNTSAATRQMLEEMTADLLSNQQEGYQIYKEDGDDFLSHYKGKMNAPEKVIILSDVTCGSSGDNFVIMMKAMPKVRVMGRPTMGILDYSNCCMLDFEDYQMLYPTSRSLAIDSGKGMTDVGVEPHVVIPWTRQHLVEDVDIKTALAYLGQDTEDDAND</sequence>
<dbReference type="InterPro" id="IPR005151">
    <property type="entry name" value="Tail-specific_protease"/>
</dbReference>
<proteinExistence type="predicted"/>
<organism evidence="2 3">
    <name type="scientific">Streptococcus pluranimalium</name>
    <dbReference type="NCBI Taxonomy" id="82348"/>
    <lineage>
        <taxon>Bacteria</taxon>
        <taxon>Bacillati</taxon>
        <taxon>Bacillota</taxon>
        <taxon>Bacilli</taxon>
        <taxon>Lactobacillales</taxon>
        <taxon>Streptococcaceae</taxon>
        <taxon>Streptococcus</taxon>
    </lineage>
</organism>
<dbReference type="GO" id="GO:0008236">
    <property type="term" value="F:serine-type peptidase activity"/>
    <property type="evidence" value="ECO:0007669"/>
    <property type="project" value="InterPro"/>
</dbReference>
<reference evidence="2 3" key="1">
    <citation type="submission" date="2017-07" db="EMBL/GenBank/DDBJ databases">
        <title>Streptococcus pluranimalium as cause of bovine abortion.</title>
        <authorList>
            <person name="Rodriguez Campos S."/>
            <person name="Gobeli Brawand S."/>
            <person name="Brodard I."/>
            <person name="Rychener L."/>
            <person name="Perreten V."/>
        </authorList>
    </citation>
    <scope>NUCLEOTIDE SEQUENCE [LARGE SCALE GENOMIC DNA]</scope>
    <source>
        <strain evidence="2 3">14A0014</strain>
    </source>
</reference>
<evidence type="ECO:0000313" key="2">
    <source>
        <dbReference type="EMBL" id="AXJ13878.1"/>
    </source>
</evidence>
<dbReference type="GO" id="GO:0006508">
    <property type="term" value="P:proteolysis"/>
    <property type="evidence" value="ECO:0007669"/>
    <property type="project" value="InterPro"/>
</dbReference>
<protein>
    <recommendedName>
        <fullName evidence="1">Tail specific protease domain-containing protein</fullName>
    </recommendedName>
</protein>
<evidence type="ECO:0000313" key="3">
    <source>
        <dbReference type="Proteomes" id="UP000255411"/>
    </source>
</evidence>
<dbReference type="AlphaFoldDB" id="A0A345VMC6"/>
<dbReference type="EMBL" id="CP022601">
    <property type="protein sequence ID" value="AXJ13878.1"/>
    <property type="molecule type" value="Genomic_DNA"/>
</dbReference>
<dbReference type="SUPFAM" id="SSF52096">
    <property type="entry name" value="ClpP/crotonase"/>
    <property type="match status" value="1"/>
</dbReference>
<accession>A0A345VMC6</accession>
<feature type="domain" description="Tail specific protease" evidence="1">
    <location>
        <begin position="176"/>
        <end position="394"/>
    </location>
</feature>
<dbReference type="InterPro" id="IPR029045">
    <property type="entry name" value="ClpP/crotonase-like_dom_sf"/>
</dbReference>